<gene>
    <name evidence="1" type="ORF">SO802_008718</name>
</gene>
<dbReference type="InterPro" id="IPR036915">
    <property type="entry name" value="Cyclin-like_sf"/>
</dbReference>
<keyword evidence="2" id="KW-1185">Reference proteome</keyword>
<dbReference type="Proteomes" id="UP001459277">
    <property type="component" value="Unassembled WGS sequence"/>
</dbReference>
<dbReference type="SUPFAM" id="SSF47954">
    <property type="entry name" value="Cyclin-like"/>
    <property type="match status" value="1"/>
</dbReference>
<dbReference type="Gene3D" id="1.10.472.10">
    <property type="entry name" value="Cyclin-like"/>
    <property type="match status" value="2"/>
</dbReference>
<proteinExistence type="predicted"/>
<dbReference type="EMBL" id="JAZDWU010000003">
    <property type="protein sequence ID" value="KAL0007216.1"/>
    <property type="molecule type" value="Genomic_DNA"/>
</dbReference>
<evidence type="ECO:0000313" key="2">
    <source>
        <dbReference type="Proteomes" id="UP001459277"/>
    </source>
</evidence>
<name>A0AAW2DDL4_9ROSI</name>
<evidence type="ECO:0008006" key="3">
    <source>
        <dbReference type="Google" id="ProtNLM"/>
    </source>
</evidence>
<protein>
    <recommendedName>
        <fullName evidence="3">B-like cyclin</fullName>
    </recommendedName>
</protein>
<dbReference type="AlphaFoldDB" id="A0AAW2DDL4"/>
<sequence>MALQEEETQQLQSPTTVIDALFCEEVEESKYVFEAKTIKRMELLVLSTLQWRMNPVTPISFLYHIIKRLGLKNPMHWDFLLRCEHLYLFVIATKLSNEIDCLSAIDIEGKRHSFVIYLNF</sequence>
<evidence type="ECO:0000313" key="1">
    <source>
        <dbReference type="EMBL" id="KAL0007216.1"/>
    </source>
</evidence>
<organism evidence="1 2">
    <name type="scientific">Lithocarpus litseifolius</name>
    <dbReference type="NCBI Taxonomy" id="425828"/>
    <lineage>
        <taxon>Eukaryota</taxon>
        <taxon>Viridiplantae</taxon>
        <taxon>Streptophyta</taxon>
        <taxon>Embryophyta</taxon>
        <taxon>Tracheophyta</taxon>
        <taxon>Spermatophyta</taxon>
        <taxon>Magnoliopsida</taxon>
        <taxon>eudicotyledons</taxon>
        <taxon>Gunneridae</taxon>
        <taxon>Pentapetalae</taxon>
        <taxon>rosids</taxon>
        <taxon>fabids</taxon>
        <taxon>Fagales</taxon>
        <taxon>Fagaceae</taxon>
        <taxon>Lithocarpus</taxon>
    </lineage>
</organism>
<accession>A0AAW2DDL4</accession>
<comment type="caution">
    <text evidence="1">The sequence shown here is derived from an EMBL/GenBank/DDBJ whole genome shotgun (WGS) entry which is preliminary data.</text>
</comment>
<reference evidence="1 2" key="1">
    <citation type="submission" date="2024-01" db="EMBL/GenBank/DDBJ databases">
        <title>A telomere-to-telomere, gap-free genome of sweet tea (Lithocarpus litseifolius).</title>
        <authorList>
            <person name="Zhou J."/>
        </authorList>
    </citation>
    <scope>NUCLEOTIDE SEQUENCE [LARGE SCALE GENOMIC DNA]</scope>
    <source>
        <strain evidence="1">Zhou-2022a</strain>
        <tissue evidence="1">Leaf</tissue>
    </source>
</reference>